<name>A0A841REK9_9SPIO</name>
<dbReference type="Proteomes" id="UP000587760">
    <property type="component" value="Unassembled WGS sequence"/>
</dbReference>
<dbReference type="PANTHER" id="PTHR43081:SF1">
    <property type="entry name" value="ADENYLATE CYCLASE, TERMINAL-DIFFERENTIATION SPECIFIC"/>
    <property type="match status" value="1"/>
</dbReference>
<reference evidence="2 3" key="1">
    <citation type="submission" date="2020-08" db="EMBL/GenBank/DDBJ databases">
        <title>Genomic Encyclopedia of Type Strains, Phase IV (KMG-IV): sequencing the most valuable type-strain genomes for metagenomic binning, comparative biology and taxonomic classification.</title>
        <authorList>
            <person name="Goeker M."/>
        </authorList>
    </citation>
    <scope>NUCLEOTIDE SEQUENCE [LARGE SCALE GENOMIC DNA]</scope>
    <source>
        <strain evidence="2 3">DSM 2461</strain>
    </source>
</reference>
<dbReference type="Pfam" id="PF00211">
    <property type="entry name" value="Guanylate_cyc"/>
    <property type="match status" value="1"/>
</dbReference>
<dbReference type="PANTHER" id="PTHR43081">
    <property type="entry name" value="ADENYLATE CYCLASE, TERMINAL-DIFFERENTIATION SPECIFIC-RELATED"/>
    <property type="match status" value="1"/>
</dbReference>
<gene>
    <name evidence="2" type="ORF">HNR50_002455</name>
</gene>
<proteinExistence type="predicted"/>
<dbReference type="RefSeq" id="WP_184747042.1">
    <property type="nucleotide sequence ID" value="NZ_JACHGJ010000004.1"/>
</dbReference>
<evidence type="ECO:0000313" key="2">
    <source>
        <dbReference type="EMBL" id="MBB6480782.1"/>
    </source>
</evidence>
<dbReference type="PROSITE" id="PS50125">
    <property type="entry name" value="GUANYLATE_CYCLASE_2"/>
    <property type="match status" value="1"/>
</dbReference>
<keyword evidence="3" id="KW-1185">Reference proteome</keyword>
<dbReference type="Gene3D" id="3.30.70.1230">
    <property type="entry name" value="Nucleotide cyclase"/>
    <property type="match status" value="1"/>
</dbReference>
<dbReference type="InterPro" id="IPR029787">
    <property type="entry name" value="Nucleotide_cyclase"/>
</dbReference>
<dbReference type="GO" id="GO:0009190">
    <property type="term" value="P:cyclic nucleotide biosynthetic process"/>
    <property type="evidence" value="ECO:0007669"/>
    <property type="project" value="InterPro"/>
</dbReference>
<dbReference type="InterPro" id="IPR050697">
    <property type="entry name" value="Adenylyl/Guanylyl_Cyclase_3/4"/>
</dbReference>
<dbReference type="EMBL" id="JACHGJ010000004">
    <property type="protein sequence ID" value="MBB6480782.1"/>
    <property type="molecule type" value="Genomic_DNA"/>
</dbReference>
<dbReference type="GO" id="GO:0035556">
    <property type="term" value="P:intracellular signal transduction"/>
    <property type="evidence" value="ECO:0007669"/>
    <property type="project" value="InterPro"/>
</dbReference>
<dbReference type="SUPFAM" id="SSF55073">
    <property type="entry name" value="Nucleotide cyclase"/>
    <property type="match status" value="1"/>
</dbReference>
<protein>
    <submittedName>
        <fullName evidence="2">Class 3 adenylate cyclase</fullName>
    </submittedName>
</protein>
<organism evidence="2 3">
    <name type="scientific">Spirochaeta isovalerica</name>
    <dbReference type="NCBI Taxonomy" id="150"/>
    <lineage>
        <taxon>Bacteria</taxon>
        <taxon>Pseudomonadati</taxon>
        <taxon>Spirochaetota</taxon>
        <taxon>Spirochaetia</taxon>
        <taxon>Spirochaetales</taxon>
        <taxon>Spirochaetaceae</taxon>
        <taxon>Spirochaeta</taxon>
    </lineage>
</organism>
<sequence>MQKEIEEYYLPKQLIDAISDIGAIPRKSEERIIGIGFLDISDYSYLAKFLSAQENQTILNGLYSAFNWVLKKHGGYLNKIEGDSLMFHYGGPIDPKAKNMTEDEQRHYVARELFYTSVEMQRVCTLFNHANDNFLLNSFDQSTRTDIEMAYKLIKAMRNSNDLSATFNALFQIRIRIGCNVGSVMIGNFGPEGAKHWDVIGHPVIEAKRMESSAPVGGLRITRQMYEILKEEGVTRIYLERFRREAGALFGAYKNITEDELFKESKVYLKDKKNVSFNTYSVQVNPGLPEDIHNQMSLLLQKGEAGADRILEMFTYYRGNRFIINKAEELFDSLHINIRKNNLLRLLIPEKFKAFLTNLGGDEEIAAEKINRDYSLFRVFEVLGALQDKIKENEINEEKMFVYKNYDEYIQREKEWILAHFNNKIGSVKQSTYFYDVIFPLIFKNIKSSILEYQQRMDDIEDIEEL</sequence>
<comment type="caution">
    <text evidence="2">The sequence shown here is derived from an EMBL/GenBank/DDBJ whole genome shotgun (WGS) entry which is preliminary data.</text>
</comment>
<dbReference type="GO" id="GO:0004016">
    <property type="term" value="F:adenylate cyclase activity"/>
    <property type="evidence" value="ECO:0007669"/>
    <property type="project" value="UniProtKB-ARBA"/>
</dbReference>
<accession>A0A841REK9</accession>
<evidence type="ECO:0000313" key="3">
    <source>
        <dbReference type="Proteomes" id="UP000587760"/>
    </source>
</evidence>
<evidence type="ECO:0000259" key="1">
    <source>
        <dbReference type="PROSITE" id="PS50125"/>
    </source>
</evidence>
<dbReference type="CDD" id="cd07302">
    <property type="entry name" value="CHD"/>
    <property type="match status" value="1"/>
</dbReference>
<dbReference type="InterPro" id="IPR001054">
    <property type="entry name" value="A/G_cyclase"/>
</dbReference>
<dbReference type="AlphaFoldDB" id="A0A841REK9"/>
<feature type="domain" description="Guanylate cyclase" evidence="1">
    <location>
        <begin position="34"/>
        <end position="211"/>
    </location>
</feature>